<keyword evidence="1" id="KW-1133">Transmembrane helix</keyword>
<name>A0AA86R289_9EUKA</name>
<dbReference type="Proteomes" id="UP001642409">
    <property type="component" value="Unassembled WGS sequence"/>
</dbReference>
<keyword evidence="4" id="KW-1185">Reference proteome</keyword>
<evidence type="ECO:0000313" key="3">
    <source>
        <dbReference type="EMBL" id="CAL5995736.1"/>
    </source>
</evidence>
<feature type="transmembrane region" description="Helical" evidence="1">
    <location>
        <begin position="21"/>
        <end position="38"/>
    </location>
</feature>
<protein>
    <submittedName>
        <fullName evidence="3">Hypothetical_protein</fullName>
    </submittedName>
</protein>
<evidence type="ECO:0000313" key="2">
    <source>
        <dbReference type="EMBL" id="CAI9961055.1"/>
    </source>
</evidence>
<organism evidence="2">
    <name type="scientific">Hexamita inflata</name>
    <dbReference type="NCBI Taxonomy" id="28002"/>
    <lineage>
        <taxon>Eukaryota</taxon>
        <taxon>Metamonada</taxon>
        <taxon>Diplomonadida</taxon>
        <taxon>Hexamitidae</taxon>
        <taxon>Hexamitinae</taxon>
        <taxon>Hexamita</taxon>
    </lineage>
</organism>
<comment type="caution">
    <text evidence="2">The sequence shown here is derived from an EMBL/GenBank/DDBJ whole genome shotgun (WGS) entry which is preliminary data.</text>
</comment>
<gene>
    <name evidence="3" type="ORF">HINF_LOCUS14188</name>
    <name evidence="2" type="ORF">HINF_LOCUS48700</name>
</gene>
<dbReference type="AlphaFoldDB" id="A0AA86R289"/>
<reference evidence="2" key="1">
    <citation type="submission" date="2023-06" db="EMBL/GenBank/DDBJ databases">
        <authorList>
            <person name="Kurt Z."/>
        </authorList>
    </citation>
    <scope>NUCLEOTIDE SEQUENCE</scope>
</reference>
<accession>A0AA86R289</accession>
<evidence type="ECO:0000313" key="4">
    <source>
        <dbReference type="Proteomes" id="UP001642409"/>
    </source>
</evidence>
<reference evidence="3 4" key="2">
    <citation type="submission" date="2024-07" db="EMBL/GenBank/DDBJ databases">
        <authorList>
            <person name="Akdeniz Z."/>
        </authorList>
    </citation>
    <scope>NUCLEOTIDE SEQUENCE [LARGE SCALE GENOMIC DNA]</scope>
</reference>
<dbReference type="EMBL" id="CATOUU010000937">
    <property type="protein sequence ID" value="CAI9961055.1"/>
    <property type="molecule type" value="Genomic_DNA"/>
</dbReference>
<keyword evidence="1" id="KW-0472">Membrane</keyword>
<dbReference type="EMBL" id="CAXDID020000033">
    <property type="protein sequence ID" value="CAL5995736.1"/>
    <property type="molecule type" value="Genomic_DNA"/>
</dbReference>
<sequence>MTQQRAKINYFFRRAKDQTQFVIFVLFLYISHSLNFRYTGSVSCFKPLRTSKVCSFIQKKRLQKNESMLDSPVHLLIFIGFRNSQLIYYFKNSIKIVFSQYYLVQNSYQQGVTFELKAVPNTAFSDQVVYGLRVFKQQIRLKYGCFLVEPKQNCMCNINLLNNDRNPYVTTIII</sequence>
<evidence type="ECO:0000256" key="1">
    <source>
        <dbReference type="SAM" id="Phobius"/>
    </source>
</evidence>
<keyword evidence="1" id="KW-0812">Transmembrane</keyword>
<proteinExistence type="predicted"/>